<dbReference type="EMBL" id="HBEY01031202">
    <property type="protein sequence ID" value="CAD8611434.1"/>
    <property type="molecule type" value="Transcribed_RNA"/>
</dbReference>
<evidence type="ECO:0000313" key="8">
    <source>
        <dbReference type="EMBL" id="CAD8611434.1"/>
    </source>
</evidence>
<gene>
    <name evidence="8" type="ORF">CPEL01642_LOCUS14812</name>
</gene>
<evidence type="ECO:0000256" key="2">
    <source>
        <dbReference type="ARBA" id="ARBA00022448"/>
    </source>
</evidence>
<evidence type="ECO:0008006" key="9">
    <source>
        <dbReference type="Google" id="ProtNLM"/>
    </source>
</evidence>
<dbReference type="AlphaFoldDB" id="A0A7S0LFS8"/>
<protein>
    <recommendedName>
        <fullName evidence="9">Bestrophin homolog</fullName>
    </recommendedName>
</protein>
<evidence type="ECO:0000256" key="5">
    <source>
        <dbReference type="ARBA" id="ARBA00022989"/>
    </source>
</evidence>
<keyword evidence="7" id="KW-0472">Membrane</keyword>
<dbReference type="GO" id="GO:0005886">
    <property type="term" value="C:plasma membrane"/>
    <property type="evidence" value="ECO:0007669"/>
    <property type="project" value="UniProtKB-SubCell"/>
</dbReference>
<evidence type="ECO:0000256" key="7">
    <source>
        <dbReference type="ARBA" id="ARBA00023136"/>
    </source>
</evidence>
<name>A0A7S0LFS8_9EUKA</name>
<dbReference type="PANTHER" id="PTHR33281">
    <property type="entry name" value="UPF0187 PROTEIN YNEE"/>
    <property type="match status" value="1"/>
</dbReference>
<dbReference type="InterPro" id="IPR044669">
    <property type="entry name" value="YneE/VCCN1/2-like"/>
</dbReference>
<comment type="subcellular location">
    <subcellularLocation>
        <location evidence="1">Cell membrane</location>
        <topology evidence="1">Multi-pass membrane protein</topology>
    </subcellularLocation>
</comment>
<keyword evidence="5" id="KW-1133">Transmembrane helix</keyword>
<evidence type="ECO:0000256" key="3">
    <source>
        <dbReference type="ARBA" id="ARBA00022475"/>
    </source>
</evidence>
<keyword evidence="4" id="KW-0812">Transmembrane</keyword>
<proteinExistence type="predicted"/>
<dbReference type="Pfam" id="PF25539">
    <property type="entry name" value="Bestrophin_2"/>
    <property type="match status" value="1"/>
</dbReference>
<keyword evidence="6" id="KW-0406">Ion transport</keyword>
<organism evidence="8">
    <name type="scientific">Coccolithus braarudii</name>
    <dbReference type="NCBI Taxonomy" id="221442"/>
    <lineage>
        <taxon>Eukaryota</taxon>
        <taxon>Haptista</taxon>
        <taxon>Haptophyta</taxon>
        <taxon>Prymnesiophyceae</taxon>
        <taxon>Coccolithales</taxon>
        <taxon>Coccolithaceae</taxon>
        <taxon>Coccolithus</taxon>
    </lineage>
</organism>
<dbReference type="PANTHER" id="PTHR33281:SF19">
    <property type="entry name" value="VOLTAGE-DEPENDENT ANION CHANNEL-FORMING PROTEIN YNEE"/>
    <property type="match status" value="1"/>
</dbReference>
<evidence type="ECO:0000256" key="6">
    <source>
        <dbReference type="ARBA" id="ARBA00023065"/>
    </source>
</evidence>
<sequence>MLLARCTSAFVMPTTTRNYVHPRASLAMTISESAQQSQQQSFLDRLSRIPLSPTGSDADARGKRDDWRKNLRNIPKSAVLRRIRGHIFFNVFLATALCTLRHFGVLQISFSPVPHTLAGAFLGLLVTFRTNSAYARFWEARIIWGGIMNTCRALAVNSRVWINPERTSVSGRFIEAVREYPLAVMRQCLSEPQAMNTPVDVCQRMQTSLRNAALPSSLGGPLGLYELQLAEMARRVDTLVDATGALRRIISTPLPLSYGRHSSRFLTLWVSTLPLALGSSVGFTATISAVALISWLVLGIDSIGQLLEQPFSQPKNMGDAFDFGLPVETLANGVVSEVERIGKQGSD</sequence>
<evidence type="ECO:0000256" key="1">
    <source>
        <dbReference type="ARBA" id="ARBA00004651"/>
    </source>
</evidence>
<dbReference type="GO" id="GO:0005254">
    <property type="term" value="F:chloride channel activity"/>
    <property type="evidence" value="ECO:0007669"/>
    <property type="project" value="InterPro"/>
</dbReference>
<reference evidence="8" key="1">
    <citation type="submission" date="2021-01" db="EMBL/GenBank/DDBJ databases">
        <authorList>
            <person name="Corre E."/>
            <person name="Pelletier E."/>
            <person name="Niang G."/>
            <person name="Scheremetjew M."/>
            <person name="Finn R."/>
            <person name="Kale V."/>
            <person name="Holt S."/>
            <person name="Cochrane G."/>
            <person name="Meng A."/>
            <person name="Brown T."/>
            <person name="Cohen L."/>
        </authorList>
    </citation>
    <scope>NUCLEOTIDE SEQUENCE</scope>
    <source>
        <strain evidence="8">PLY182g</strain>
    </source>
</reference>
<evidence type="ECO:0000256" key="4">
    <source>
        <dbReference type="ARBA" id="ARBA00022692"/>
    </source>
</evidence>
<accession>A0A7S0LFS8</accession>
<keyword evidence="3" id="KW-1003">Cell membrane</keyword>
<keyword evidence="2" id="KW-0813">Transport</keyword>